<sequence length="309" mass="31232">MSLMKSLARVAAGVMLAKGIGTYMKNRQQGGTSSKGQGGILGDLLQNNTSSQGGRQAGSGGLGDVLGQVLGGRSAGAGSGARYGGPNSRGAQGGLGGILDDLTSSRVPQSGQRSGGALGGILGGAAAGGLGGILGDLLGGGSQAQAQTRPGTSSGGGLAQRDSQPSNDASFGELFNDSVTTGKEPEVAPTPEQNALAGLFLKAMIQAAKSDGTIDEAEKARLMEAFGDIDEEDRAFIREQMAAPVDAKALAAETPKEAGPQLYLMSLMAIDFDNEREAQYLHTLAEALGLDRDTVNQIHAKVGVQNLYA</sequence>
<organism evidence="2 3">
    <name type="scientific">Paracoccus sulfuroxidans</name>
    <dbReference type="NCBI Taxonomy" id="384678"/>
    <lineage>
        <taxon>Bacteria</taxon>
        <taxon>Pseudomonadati</taxon>
        <taxon>Pseudomonadota</taxon>
        <taxon>Alphaproteobacteria</taxon>
        <taxon>Rhodobacterales</taxon>
        <taxon>Paracoccaceae</taxon>
        <taxon>Paracoccus</taxon>
    </lineage>
</organism>
<dbReference type="Pfam" id="PF04391">
    <property type="entry name" value="DUF533"/>
    <property type="match status" value="1"/>
</dbReference>
<accession>A0A562NRJ0</accession>
<dbReference type="OrthoDB" id="7866618at2"/>
<dbReference type="Gene3D" id="1.10.3680.10">
    <property type="entry name" value="TerB-like"/>
    <property type="match status" value="1"/>
</dbReference>
<feature type="compositionally biased region" description="Polar residues" evidence="1">
    <location>
        <begin position="102"/>
        <end position="112"/>
    </location>
</feature>
<protein>
    <submittedName>
        <fullName evidence="2">Uncharacterized membrane protein YebE (DUF533 family)</fullName>
    </submittedName>
</protein>
<comment type="caution">
    <text evidence="2">The sequence shown here is derived from an EMBL/GenBank/DDBJ whole genome shotgun (WGS) entry which is preliminary data.</text>
</comment>
<feature type="region of interest" description="Disordered" evidence="1">
    <location>
        <begin position="76"/>
        <end position="114"/>
    </location>
</feature>
<proteinExistence type="predicted"/>
<name>A0A562NRJ0_9RHOB</name>
<evidence type="ECO:0000256" key="1">
    <source>
        <dbReference type="SAM" id="MobiDB-lite"/>
    </source>
</evidence>
<dbReference type="SUPFAM" id="SSF158682">
    <property type="entry name" value="TerB-like"/>
    <property type="match status" value="1"/>
</dbReference>
<feature type="compositionally biased region" description="Polar residues" evidence="1">
    <location>
        <begin position="143"/>
        <end position="152"/>
    </location>
</feature>
<gene>
    <name evidence="2" type="ORF">IQ24_01833</name>
</gene>
<dbReference type="AlphaFoldDB" id="A0A562NRJ0"/>
<dbReference type="CDD" id="cd07178">
    <property type="entry name" value="terB_like_YebE"/>
    <property type="match status" value="1"/>
</dbReference>
<keyword evidence="3" id="KW-1185">Reference proteome</keyword>
<dbReference type="InterPro" id="IPR007486">
    <property type="entry name" value="YebE"/>
</dbReference>
<dbReference type="EMBL" id="VLKU01000005">
    <property type="protein sequence ID" value="TWI34316.1"/>
    <property type="molecule type" value="Genomic_DNA"/>
</dbReference>
<reference evidence="2 3" key="1">
    <citation type="journal article" date="2015" name="Stand. Genomic Sci.">
        <title>Genomic Encyclopedia of Bacterial and Archaeal Type Strains, Phase III: the genomes of soil and plant-associated and newly described type strains.</title>
        <authorList>
            <person name="Whitman W.B."/>
            <person name="Woyke T."/>
            <person name="Klenk H.P."/>
            <person name="Zhou Y."/>
            <person name="Lilburn T.G."/>
            <person name="Beck B.J."/>
            <person name="De Vos P."/>
            <person name="Vandamme P."/>
            <person name="Eisen J.A."/>
            <person name="Garrity G."/>
            <person name="Hugenholtz P."/>
            <person name="Kyrpides N.C."/>
        </authorList>
    </citation>
    <scope>NUCLEOTIDE SEQUENCE [LARGE SCALE GENOMIC DNA]</scope>
    <source>
        <strain evidence="2 3">CGMCC 1.5364</strain>
    </source>
</reference>
<dbReference type="Proteomes" id="UP000316225">
    <property type="component" value="Unassembled WGS sequence"/>
</dbReference>
<evidence type="ECO:0000313" key="3">
    <source>
        <dbReference type="Proteomes" id="UP000316225"/>
    </source>
</evidence>
<dbReference type="RefSeq" id="WP_145397656.1">
    <property type="nucleotide sequence ID" value="NZ_VLKU01000005.1"/>
</dbReference>
<evidence type="ECO:0000313" key="2">
    <source>
        <dbReference type="EMBL" id="TWI34316.1"/>
    </source>
</evidence>
<feature type="region of interest" description="Disordered" evidence="1">
    <location>
        <begin position="27"/>
        <end position="62"/>
    </location>
</feature>
<dbReference type="InterPro" id="IPR029024">
    <property type="entry name" value="TerB-like"/>
</dbReference>
<feature type="region of interest" description="Disordered" evidence="1">
    <location>
        <begin position="141"/>
        <end position="189"/>
    </location>
</feature>